<organism evidence="5 6">
    <name type="scientific">Shewanella surugensis</name>
    <dbReference type="NCBI Taxonomy" id="212020"/>
    <lineage>
        <taxon>Bacteria</taxon>
        <taxon>Pseudomonadati</taxon>
        <taxon>Pseudomonadota</taxon>
        <taxon>Gammaproteobacteria</taxon>
        <taxon>Alteromonadales</taxon>
        <taxon>Shewanellaceae</taxon>
        <taxon>Shewanella</taxon>
    </lineage>
</organism>
<keyword evidence="2 5" id="KW-0378">Hydrolase</keyword>
<accession>A0ABT0LF15</accession>
<dbReference type="InterPro" id="IPR013094">
    <property type="entry name" value="AB_hydrolase_3"/>
</dbReference>
<dbReference type="Pfam" id="PF07859">
    <property type="entry name" value="Abhydrolase_3"/>
    <property type="match status" value="1"/>
</dbReference>
<dbReference type="GO" id="GO:0016787">
    <property type="term" value="F:hydrolase activity"/>
    <property type="evidence" value="ECO:0007669"/>
    <property type="project" value="UniProtKB-KW"/>
</dbReference>
<dbReference type="PROSITE" id="PS01174">
    <property type="entry name" value="LIPASE_GDXG_SER"/>
    <property type="match status" value="1"/>
</dbReference>
<comment type="caution">
    <text evidence="5">The sequence shown here is derived from an EMBL/GenBank/DDBJ whole genome shotgun (WGS) entry which is preliminary data.</text>
</comment>
<evidence type="ECO:0000313" key="5">
    <source>
        <dbReference type="EMBL" id="MCL1126296.1"/>
    </source>
</evidence>
<evidence type="ECO:0000256" key="1">
    <source>
        <dbReference type="ARBA" id="ARBA00010515"/>
    </source>
</evidence>
<gene>
    <name evidence="5" type="ORF">L2764_17865</name>
</gene>
<evidence type="ECO:0000313" key="6">
    <source>
        <dbReference type="Proteomes" id="UP001203423"/>
    </source>
</evidence>
<protein>
    <submittedName>
        <fullName evidence="5">Alpha/beta hydrolase</fullName>
    </submittedName>
</protein>
<dbReference type="InterPro" id="IPR033140">
    <property type="entry name" value="Lipase_GDXG_put_SER_AS"/>
</dbReference>
<dbReference type="PANTHER" id="PTHR48081">
    <property type="entry name" value="AB HYDROLASE SUPERFAMILY PROTEIN C4A8.06C"/>
    <property type="match status" value="1"/>
</dbReference>
<name>A0ABT0LF15_9GAMM</name>
<dbReference type="PANTHER" id="PTHR48081:SF8">
    <property type="entry name" value="ALPHA_BETA HYDROLASE FOLD-3 DOMAIN-CONTAINING PROTEIN-RELATED"/>
    <property type="match status" value="1"/>
</dbReference>
<dbReference type="RefSeq" id="WP_248941686.1">
    <property type="nucleotide sequence ID" value="NZ_JAKIKS010000081.1"/>
</dbReference>
<dbReference type="InterPro" id="IPR050300">
    <property type="entry name" value="GDXG_lipolytic_enzyme"/>
</dbReference>
<evidence type="ECO:0000259" key="4">
    <source>
        <dbReference type="Pfam" id="PF07859"/>
    </source>
</evidence>
<feature type="domain" description="Alpha/beta hydrolase fold-3" evidence="4">
    <location>
        <begin position="76"/>
        <end position="283"/>
    </location>
</feature>
<dbReference type="InterPro" id="IPR029058">
    <property type="entry name" value="AB_hydrolase_fold"/>
</dbReference>
<dbReference type="Gene3D" id="3.40.50.1820">
    <property type="entry name" value="alpha/beta hydrolase"/>
    <property type="match status" value="1"/>
</dbReference>
<evidence type="ECO:0000256" key="2">
    <source>
        <dbReference type="ARBA" id="ARBA00022801"/>
    </source>
</evidence>
<proteinExistence type="inferred from homology"/>
<dbReference type="SUPFAM" id="SSF53474">
    <property type="entry name" value="alpha/beta-Hydrolases"/>
    <property type="match status" value="1"/>
</dbReference>
<evidence type="ECO:0000256" key="3">
    <source>
        <dbReference type="PROSITE-ProRule" id="PRU10038"/>
    </source>
</evidence>
<comment type="similarity">
    <text evidence="1">Belongs to the 'GDXG' lipolytic enzyme family.</text>
</comment>
<dbReference type="EMBL" id="JAKIKS010000081">
    <property type="protein sequence ID" value="MCL1126296.1"/>
    <property type="molecule type" value="Genomic_DNA"/>
</dbReference>
<sequence length="321" mass="36151">MDSVLESGIDQIVRSFIAEKDELTPLPSIEQRRQRYIDSTALAGESYDVYQVFEIECDGISLKIFKPSKDTGLPVVIYFHGGCFVSGDFQTHDQQLRQIAHLSGAVVIAVKYRLAPEHIYPSAHDDAFRACELIYRDCFQWGGDKECITLAGDSAGGHIALVISLRLRDQAIWLPIKQILIYPMLDATATSSSMSQYGEDYVITKEMLMSGFKHYIGQNTISLMHPEISPLFRDDWEGLPETHILTAEFDPLRDEGESLYRALRCAGVEAHCRRYLGVIHGFIQLSMISQSAREALEHVALLIKPSGKIIEENEQKVVKQK</sequence>
<feature type="active site" evidence="3">
    <location>
        <position position="154"/>
    </location>
</feature>
<dbReference type="Proteomes" id="UP001203423">
    <property type="component" value="Unassembled WGS sequence"/>
</dbReference>
<reference evidence="5 6" key="1">
    <citation type="submission" date="2022-01" db="EMBL/GenBank/DDBJ databases">
        <title>Whole genome-based taxonomy of the Shewanellaceae.</title>
        <authorList>
            <person name="Martin-Rodriguez A.J."/>
        </authorList>
    </citation>
    <scope>NUCLEOTIDE SEQUENCE [LARGE SCALE GENOMIC DNA]</scope>
    <source>
        <strain evidence="5 6">DSM 17177</strain>
    </source>
</reference>
<keyword evidence="6" id="KW-1185">Reference proteome</keyword>